<name>A0AB39HJT4_9VIBR</name>
<feature type="binding site" evidence="2">
    <location>
        <position position="46"/>
    </location>
    <ligand>
        <name>Mg(2+)</name>
        <dbReference type="ChEBI" id="CHEBI:18420"/>
        <label>1</label>
    </ligand>
</feature>
<dbReference type="EMBL" id="CP162601">
    <property type="protein sequence ID" value="XDK26371.1"/>
    <property type="molecule type" value="Genomic_DNA"/>
</dbReference>
<keyword evidence="2 5" id="KW-0808">Transferase</keyword>
<comment type="pathway">
    <text evidence="2">Cofactor biosynthesis; thiamine diphosphate biosynthesis; thiamine diphosphate from thiamine phosphate: step 1/1.</text>
</comment>
<evidence type="ECO:0000259" key="3">
    <source>
        <dbReference type="Pfam" id="PF00586"/>
    </source>
</evidence>
<reference evidence="5" key="1">
    <citation type="submission" date="2024-07" db="EMBL/GenBank/DDBJ databases">
        <title>Genome Analysis of a Potential Novel Vibrio Species Secreting pH- and Thermo-stable Alginate Lyase and its Application in Producing Alginate Oligosaccharides.</title>
        <authorList>
            <person name="Huang H."/>
            <person name="Bao K."/>
        </authorList>
    </citation>
    <scope>NUCLEOTIDE SEQUENCE</scope>
    <source>
        <strain evidence="5">HB236076</strain>
    </source>
</reference>
<dbReference type="SUPFAM" id="SSF56042">
    <property type="entry name" value="PurM C-terminal domain-like"/>
    <property type="match status" value="1"/>
</dbReference>
<dbReference type="RefSeq" id="WP_306100852.1">
    <property type="nucleotide sequence ID" value="NZ_CP162601.1"/>
</dbReference>
<dbReference type="Pfam" id="PF02769">
    <property type="entry name" value="AIRS_C"/>
    <property type="match status" value="1"/>
</dbReference>
<protein>
    <recommendedName>
        <fullName evidence="2">Thiamine-monophosphate kinase</fullName>
        <shortName evidence="2">TMP kinase</shortName>
        <shortName evidence="2">Thiamine-phosphate kinase</shortName>
        <ecNumber evidence="2">2.7.4.16</ecNumber>
    </recommendedName>
</protein>
<gene>
    <name evidence="2 5" type="primary">thiL</name>
    <name evidence="5" type="ORF">AB0763_10180</name>
</gene>
<feature type="domain" description="PurM-like N-terminal" evidence="3">
    <location>
        <begin position="27"/>
        <end position="137"/>
    </location>
</feature>
<feature type="binding site" evidence="2">
    <location>
        <position position="29"/>
    </location>
    <ligand>
        <name>Mg(2+)</name>
        <dbReference type="ChEBI" id="CHEBI:18420"/>
        <label>4</label>
    </ligand>
</feature>
<keyword evidence="1 2" id="KW-0784">Thiamine biosynthesis</keyword>
<comment type="function">
    <text evidence="2">Catalyzes the ATP-dependent phosphorylation of thiamine-monophosphate (TMP) to form thiamine-pyrophosphate (TPP), the active form of vitamin B1.</text>
</comment>
<feature type="binding site" evidence="2">
    <location>
        <position position="145"/>
    </location>
    <ligand>
        <name>ATP</name>
        <dbReference type="ChEBI" id="CHEBI:30616"/>
    </ligand>
</feature>
<feature type="binding site" evidence="2">
    <location>
        <position position="74"/>
    </location>
    <ligand>
        <name>Mg(2+)</name>
        <dbReference type="ChEBI" id="CHEBI:18420"/>
        <label>4</label>
    </ligand>
</feature>
<dbReference type="EC" id="2.7.4.16" evidence="2"/>
<dbReference type="GO" id="GO:0009228">
    <property type="term" value="P:thiamine biosynthetic process"/>
    <property type="evidence" value="ECO:0007669"/>
    <property type="project" value="UniProtKB-KW"/>
</dbReference>
<keyword evidence="2" id="KW-0547">Nucleotide-binding</keyword>
<evidence type="ECO:0000259" key="4">
    <source>
        <dbReference type="Pfam" id="PF02769"/>
    </source>
</evidence>
<evidence type="ECO:0000256" key="2">
    <source>
        <dbReference type="HAMAP-Rule" id="MF_02128"/>
    </source>
</evidence>
<evidence type="ECO:0000256" key="1">
    <source>
        <dbReference type="ARBA" id="ARBA00022977"/>
    </source>
</evidence>
<comment type="similarity">
    <text evidence="2">Belongs to the thiamine-monophosphate kinase family.</text>
</comment>
<dbReference type="InterPro" id="IPR036921">
    <property type="entry name" value="PurM-like_N_sf"/>
</dbReference>
<dbReference type="InterPro" id="IPR016188">
    <property type="entry name" value="PurM-like_N"/>
</dbReference>
<evidence type="ECO:0000313" key="5">
    <source>
        <dbReference type="EMBL" id="XDK26371.1"/>
    </source>
</evidence>
<feature type="binding site" evidence="2">
    <location>
        <begin position="120"/>
        <end position="121"/>
    </location>
    <ligand>
        <name>ATP</name>
        <dbReference type="ChEBI" id="CHEBI:30616"/>
    </ligand>
</feature>
<dbReference type="HAMAP" id="MF_02128">
    <property type="entry name" value="TMP_kinase"/>
    <property type="match status" value="1"/>
</dbReference>
<feature type="binding site" evidence="2">
    <location>
        <position position="46"/>
    </location>
    <ligand>
        <name>Mg(2+)</name>
        <dbReference type="ChEBI" id="CHEBI:18420"/>
        <label>2</label>
    </ligand>
</feature>
<dbReference type="Pfam" id="PF00586">
    <property type="entry name" value="AIRS"/>
    <property type="match status" value="1"/>
</dbReference>
<dbReference type="PANTHER" id="PTHR30270:SF0">
    <property type="entry name" value="THIAMINE-MONOPHOSPHATE KINASE"/>
    <property type="match status" value="1"/>
</dbReference>
<feature type="binding site" evidence="2">
    <location>
        <position position="44"/>
    </location>
    <ligand>
        <name>Mg(2+)</name>
        <dbReference type="ChEBI" id="CHEBI:18420"/>
        <label>4</label>
    </ligand>
</feature>
<feature type="binding site" evidence="2">
    <location>
        <position position="121"/>
    </location>
    <ligand>
        <name>Mg(2+)</name>
        <dbReference type="ChEBI" id="CHEBI:18420"/>
        <label>1</label>
    </ligand>
</feature>
<feature type="binding site" evidence="2">
    <location>
        <position position="212"/>
    </location>
    <ligand>
        <name>ATP</name>
        <dbReference type="ChEBI" id="CHEBI:30616"/>
    </ligand>
</feature>
<feature type="binding site" evidence="2">
    <location>
        <position position="262"/>
    </location>
    <ligand>
        <name>substrate</name>
    </ligand>
</feature>
<dbReference type="GO" id="GO:0009229">
    <property type="term" value="P:thiamine diphosphate biosynthetic process"/>
    <property type="evidence" value="ECO:0007669"/>
    <property type="project" value="UniProtKB-UniRule"/>
</dbReference>
<dbReference type="SUPFAM" id="SSF55326">
    <property type="entry name" value="PurM N-terminal domain-like"/>
    <property type="match status" value="1"/>
</dbReference>
<accession>A0AB39HJT4</accession>
<keyword evidence="2 5" id="KW-0418">Kinase</keyword>
<dbReference type="PANTHER" id="PTHR30270">
    <property type="entry name" value="THIAMINE-MONOPHOSPHATE KINASE"/>
    <property type="match status" value="1"/>
</dbReference>
<feature type="domain" description="PurM-like C-terminal" evidence="4">
    <location>
        <begin position="149"/>
        <end position="302"/>
    </location>
</feature>
<dbReference type="KEGG" id="vih:AB0763_10180"/>
<dbReference type="AlphaFoldDB" id="A0AB39HJT4"/>
<dbReference type="InterPro" id="IPR036676">
    <property type="entry name" value="PurM-like_C_sf"/>
</dbReference>
<comment type="catalytic activity">
    <reaction evidence="2">
        <text>thiamine phosphate + ATP = thiamine diphosphate + ADP</text>
        <dbReference type="Rhea" id="RHEA:15913"/>
        <dbReference type="ChEBI" id="CHEBI:30616"/>
        <dbReference type="ChEBI" id="CHEBI:37575"/>
        <dbReference type="ChEBI" id="CHEBI:58937"/>
        <dbReference type="ChEBI" id="CHEBI:456216"/>
        <dbReference type="EC" id="2.7.4.16"/>
    </reaction>
</comment>
<feature type="binding site" evidence="2">
    <location>
        <position position="213"/>
    </location>
    <ligand>
        <name>Mg(2+)</name>
        <dbReference type="ChEBI" id="CHEBI:18420"/>
        <label>5</label>
    </ligand>
</feature>
<feature type="binding site" evidence="2">
    <location>
        <position position="53"/>
    </location>
    <ligand>
        <name>substrate</name>
    </ligand>
</feature>
<dbReference type="PIRSF" id="PIRSF005303">
    <property type="entry name" value="Thiam_monoph_kin"/>
    <property type="match status" value="1"/>
</dbReference>
<feature type="binding site" evidence="2">
    <location>
        <position position="74"/>
    </location>
    <ligand>
        <name>Mg(2+)</name>
        <dbReference type="ChEBI" id="CHEBI:18420"/>
        <label>3</label>
    </ligand>
</feature>
<comment type="miscellaneous">
    <text evidence="2">Reaction mechanism of ThiL seems to utilize a direct, inline transfer of the gamma-phosphate of ATP to TMP rather than a phosphorylated enzyme intermediate.</text>
</comment>
<dbReference type="GO" id="GO:0005524">
    <property type="term" value="F:ATP binding"/>
    <property type="evidence" value="ECO:0007669"/>
    <property type="project" value="UniProtKB-UniRule"/>
</dbReference>
<dbReference type="Gene3D" id="3.90.650.10">
    <property type="entry name" value="PurM-like C-terminal domain"/>
    <property type="match status" value="1"/>
</dbReference>
<keyword evidence="2" id="KW-0479">Metal-binding</keyword>
<dbReference type="CDD" id="cd02194">
    <property type="entry name" value="ThiL"/>
    <property type="match status" value="1"/>
</dbReference>
<dbReference type="InterPro" id="IPR010918">
    <property type="entry name" value="PurM-like_C_dom"/>
</dbReference>
<dbReference type="Gene3D" id="3.30.1330.10">
    <property type="entry name" value="PurM-like, N-terminal domain"/>
    <property type="match status" value="1"/>
</dbReference>
<dbReference type="GO" id="GO:0000287">
    <property type="term" value="F:magnesium ion binding"/>
    <property type="evidence" value="ECO:0007669"/>
    <property type="project" value="UniProtKB-UniRule"/>
</dbReference>
<keyword evidence="2" id="KW-0067">ATP-binding</keyword>
<dbReference type="GO" id="GO:0009030">
    <property type="term" value="F:thiamine-phosphate kinase activity"/>
    <property type="evidence" value="ECO:0007669"/>
    <property type="project" value="UniProtKB-UniRule"/>
</dbReference>
<feature type="binding site" evidence="2">
    <location>
        <position position="29"/>
    </location>
    <ligand>
        <name>Mg(2+)</name>
        <dbReference type="ChEBI" id="CHEBI:18420"/>
        <label>3</label>
    </ligand>
</feature>
<keyword evidence="2" id="KW-0460">Magnesium</keyword>
<proteinExistence type="inferred from homology"/>
<dbReference type="NCBIfam" id="NF004350">
    <property type="entry name" value="PRK05731.1-1"/>
    <property type="match status" value="1"/>
</dbReference>
<organism evidence="5">
    <name type="scientific">Vibrio sp. HB236076</name>
    <dbReference type="NCBI Taxonomy" id="3232307"/>
    <lineage>
        <taxon>Bacteria</taxon>
        <taxon>Pseudomonadati</taxon>
        <taxon>Pseudomonadota</taxon>
        <taxon>Gammaproteobacteria</taxon>
        <taxon>Vibrionales</taxon>
        <taxon>Vibrionaceae</taxon>
        <taxon>Vibrio</taxon>
    </lineage>
</organism>
<feature type="binding site" evidence="2">
    <location>
        <position position="45"/>
    </location>
    <ligand>
        <name>Mg(2+)</name>
        <dbReference type="ChEBI" id="CHEBI:18420"/>
        <label>1</label>
    </ligand>
</feature>
<comment type="caution">
    <text evidence="2">Lacks conserved residue(s) required for the propagation of feature annotation.</text>
</comment>
<feature type="binding site" evidence="2">
    <location>
        <position position="317"/>
    </location>
    <ligand>
        <name>substrate</name>
    </ligand>
</feature>
<dbReference type="NCBIfam" id="TIGR01379">
    <property type="entry name" value="thiL"/>
    <property type="match status" value="1"/>
</dbReference>
<feature type="binding site" evidence="2">
    <location>
        <position position="74"/>
    </location>
    <ligand>
        <name>Mg(2+)</name>
        <dbReference type="ChEBI" id="CHEBI:18420"/>
        <label>2</label>
    </ligand>
</feature>
<feature type="binding site" evidence="2">
    <location>
        <position position="210"/>
    </location>
    <ligand>
        <name>Mg(2+)</name>
        <dbReference type="ChEBI" id="CHEBI:18420"/>
        <label>3</label>
    </ligand>
</feature>
<sequence>MLGEFDLIEKYLVGKQRQRKDVALAAGDDCALVIPPKDCHIAVTTDTLVAGTHFLPDANPAWLAHKALAANLSDLAAMGATPTWASLALTLPKLDEPWMAAFCQAFFELADYFDIQLIGGDTTKGPLSITLTVQGVVGKDQALTRHGAEPGDWIYVTGHLGDSQAGLEVILKPELKSQPFAEHLERQHFMRTPRILAGQSLTRYATAAIDISDGLLADLSHILQRSNVGALINVEQIPVSSELQAFCRGSEQAYQYALNSGEEYELCFTLPDYHREQLEQALAHTATPVTCIGQIRGQAGLECRLNDKPFEQSVQGFDHFKGQLDE</sequence>
<dbReference type="InterPro" id="IPR006283">
    <property type="entry name" value="ThiL-like"/>
</dbReference>